<proteinExistence type="predicted"/>
<dbReference type="AlphaFoldDB" id="A0A0F9C9B6"/>
<feature type="compositionally biased region" description="Basic residues" evidence="1">
    <location>
        <begin position="62"/>
        <end position="72"/>
    </location>
</feature>
<sequence>MLKRLSKKDINEIAASLVKTTAKGSPHKNPAAVALGRLGGLKGGKARAKKLSSKRLKEIAKKAAKSRWSKKS</sequence>
<feature type="compositionally biased region" description="Basic residues" evidence="1">
    <location>
        <begin position="44"/>
        <end position="54"/>
    </location>
</feature>
<evidence type="ECO:0008006" key="3">
    <source>
        <dbReference type="Google" id="ProtNLM"/>
    </source>
</evidence>
<protein>
    <recommendedName>
        <fullName evidence="3">Histone H1</fullName>
    </recommendedName>
</protein>
<gene>
    <name evidence="2" type="ORF">LCGC14_2350140</name>
</gene>
<reference evidence="2" key="1">
    <citation type="journal article" date="2015" name="Nature">
        <title>Complex archaea that bridge the gap between prokaryotes and eukaryotes.</title>
        <authorList>
            <person name="Spang A."/>
            <person name="Saw J.H."/>
            <person name="Jorgensen S.L."/>
            <person name="Zaremba-Niedzwiedzka K."/>
            <person name="Martijn J."/>
            <person name="Lind A.E."/>
            <person name="van Eijk R."/>
            <person name="Schleper C."/>
            <person name="Guy L."/>
            <person name="Ettema T.J."/>
        </authorList>
    </citation>
    <scope>NUCLEOTIDE SEQUENCE</scope>
</reference>
<evidence type="ECO:0000256" key="1">
    <source>
        <dbReference type="SAM" id="MobiDB-lite"/>
    </source>
</evidence>
<name>A0A0F9C9B6_9ZZZZ</name>
<organism evidence="2">
    <name type="scientific">marine sediment metagenome</name>
    <dbReference type="NCBI Taxonomy" id="412755"/>
    <lineage>
        <taxon>unclassified sequences</taxon>
        <taxon>metagenomes</taxon>
        <taxon>ecological metagenomes</taxon>
    </lineage>
</organism>
<dbReference type="EMBL" id="LAZR01034198">
    <property type="protein sequence ID" value="KKL45983.1"/>
    <property type="molecule type" value="Genomic_DNA"/>
</dbReference>
<accession>A0A0F9C9B6</accession>
<evidence type="ECO:0000313" key="2">
    <source>
        <dbReference type="EMBL" id="KKL45983.1"/>
    </source>
</evidence>
<feature type="region of interest" description="Disordered" evidence="1">
    <location>
        <begin position="44"/>
        <end position="72"/>
    </location>
</feature>
<comment type="caution">
    <text evidence="2">The sequence shown here is derived from an EMBL/GenBank/DDBJ whole genome shotgun (WGS) entry which is preliminary data.</text>
</comment>